<evidence type="ECO:0000256" key="3">
    <source>
        <dbReference type="ARBA" id="ARBA00018111"/>
    </source>
</evidence>
<dbReference type="EMBL" id="RCUY01000005">
    <property type="protein sequence ID" value="RLP83112.1"/>
    <property type="molecule type" value="Genomic_DNA"/>
</dbReference>
<dbReference type="InterPro" id="IPR053925">
    <property type="entry name" value="RecX_HTH_3rd"/>
</dbReference>
<reference evidence="9 10" key="1">
    <citation type="submission" date="2018-10" db="EMBL/GenBank/DDBJ databases">
        <authorList>
            <person name="Li J."/>
        </authorList>
    </citation>
    <scope>NUCLEOTIDE SEQUENCE [LARGE SCALE GENOMIC DNA]</scope>
    <source>
        <strain evidence="9 10">JCM 11654</strain>
    </source>
</reference>
<dbReference type="InterPro" id="IPR003783">
    <property type="entry name" value="Regulatory_RecX"/>
</dbReference>
<feature type="compositionally biased region" description="Low complexity" evidence="6">
    <location>
        <begin position="31"/>
        <end position="40"/>
    </location>
</feature>
<comment type="similarity">
    <text evidence="2 5">Belongs to the RecX family.</text>
</comment>
<feature type="compositionally biased region" description="Basic and acidic residues" evidence="6">
    <location>
        <begin position="41"/>
        <end position="52"/>
    </location>
</feature>
<dbReference type="RefSeq" id="WP_121688244.1">
    <property type="nucleotide sequence ID" value="NZ_RCUY01000005.1"/>
</dbReference>
<name>A0A3L7AUX0_9MICO</name>
<feature type="compositionally biased region" description="Low complexity" evidence="6">
    <location>
        <begin position="95"/>
        <end position="115"/>
    </location>
</feature>
<dbReference type="Pfam" id="PF02631">
    <property type="entry name" value="RecX_HTH2"/>
    <property type="match status" value="1"/>
</dbReference>
<evidence type="ECO:0000256" key="4">
    <source>
        <dbReference type="ARBA" id="ARBA00022490"/>
    </source>
</evidence>
<evidence type="ECO:0000313" key="10">
    <source>
        <dbReference type="Proteomes" id="UP000269438"/>
    </source>
</evidence>
<dbReference type="AlphaFoldDB" id="A0A3L7AUX0"/>
<evidence type="ECO:0000256" key="1">
    <source>
        <dbReference type="ARBA" id="ARBA00004496"/>
    </source>
</evidence>
<feature type="compositionally biased region" description="Low complexity" evidence="6">
    <location>
        <begin position="218"/>
        <end position="227"/>
    </location>
</feature>
<evidence type="ECO:0000256" key="5">
    <source>
        <dbReference type="HAMAP-Rule" id="MF_01114"/>
    </source>
</evidence>
<evidence type="ECO:0000256" key="6">
    <source>
        <dbReference type="SAM" id="MobiDB-lite"/>
    </source>
</evidence>
<accession>A0A3L7AUX0</accession>
<dbReference type="InterPro" id="IPR036388">
    <property type="entry name" value="WH-like_DNA-bd_sf"/>
</dbReference>
<protein>
    <recommendedName>
        <fullName evidence="3 5">Regulatory protein RecX</fullName>
    </recommendedName>
</protein>
<evidence type="ECO:0000259" key="8">
    <source>
        <dbReference type="Pfam" id="PF21981"/>
    </source>
</evidence>
<proteinExistence type="inferred from homology"/>
<evidence type="ECO:0000256" key="2">
    <source>
        <dbReference type="ARBA" id="ARBA00009695"/>
    </source>
</evidence>
<dbReference type="Gene3D" id="1.10.10.10">
    <property type="entry name" value="Winged helix-like DNA-binding domain superfamily/Winged helix DNA-binding domain"/>
    <property type="match status" value="1"/>
</dbReference>
<comment type="subcellular location">
    <subcellularLocation>
        <location evidence="1 5">Cytoplasm</location>
    </subcellularLocation>
</comment>
<dbReference type="PANTHER" id="PTHR33602">
    <property type="entry name" value="REGULATORY PROTEIN RECX FAMILY PROTEIN"/>
    <property type="match status" value="1"/>
</dbReference>
<organism evidence="9 10">
    <name type="scientific">Mycetocola lacteus</name>
    <dbReference type="NCBI Taxonomy" id="76637"/>
    <lineage>
        <taxon>Bacteria</taxon>
        <taxon>Bacillati</taxon>
        <taxon>Actinomycetota</taxon>
        <taxon>Actinomycetes</taxon>
        <taxon>Micrococcales</taxon>
        <taxon>Microbacteriaceae</taxon>
        <taxon>Mycetocola</taxon>
    </lineage>
</organism>
<dbReference type="Proteomes" id="UP000269438">
    <property type="component" value="Unassembled WGS sequence"/>
</dbReference>
<feature type="region of interest" description="Disordered" evidence="6">
    <location>
        <begin position="1"/>
        <end position="227"/>
    </location>
</feature>
<dbReference type="PANTHER" id="PTHR33602:SF1">
    <property type="entry name" value="REGULATORY PROTEIN RECX FAMILY PROTEIN"/>
    <property type="match status" value="1"/>
</dbReference>
<comment type="caution">
    <text evidence="9">The sequence shown here is derived from an EMBL/GenBank/DDBJ whole genome shotgun (WGS) entry which is preliminary data.</text>
</comment>
<keyword evidence="10" id="KW-1185">Reference proteome</keyword>
<feature type="domain" description="RecX second three-helical" evidence="7">
    <location>
        <begin position="327"/>
        <end position="368"/>
    </location>
</feature>
<dbReference type="OrthoDB" id="5244465at2"/>
<feature type="compositionally biased region" description="Low complexity" evidence="6">
    <location>
        <begin position="53"/>
        <end position="65"/>
    </location>
</feature>
<feature type="compositionally biased region" description="Low complexity" evidence="6">
    <location>
        <begin position="163"/>
        <end position="177"/>
    </location>
</feature>
<comment type="function">
    <text evidence="5">Modulates RecA activity.</text>
</comment>
<dbReference type="InterPro" id="IPR053924">
    <property type="entry name" value="RecX_HTH_2nd"/>
</dbReference>
<feature type="domain" description="RecX third three-helical" evidence="8">
    <location>
        <begin position="374"/>
        <end position="421"/>
    </location>
</feature>
<sequence>MVRFIDEGPSSEGSETENGGPSRFGGAAGVSSLGSWPSSRSRGEASAEERDAAAPSASAPTFAPAWGVIPTSAEPTRGSAKAGDPREPLDRSEFPAETSAAETSAAETPASGTSAVETPAAETSAVEEMAVEEPLAPVISLGGRRRSASARSGGGESGRAESDSVAARSASAPPVADNSAAAPEAPGIRPVRGIVSDLTTRARKTVEADSDTPGDAESASVPVPVSTSTVVPAHTAAFEEYPDTEIPSFSARFGLDEEDFEDDGESEEVEEEIVPPTFDEAVELLVRRLARSALSRAEVITEVERLGLENDGAEAVAERLDELGYLDDAVLAEQLKHSLYDRKGKSRQVVAREMAQRKIPNEVIQDALAEVADDDELSAATALAKKRVGQMSSIDDAAAERRLTGFLARRGYPGSIVREAVRAALATRGSRGRVTFR</sequence>
<evidence type="ECO:0000259" key="7">
    <source>
        <dbReference type="Pfam" id="PF02631"/>
    </source>
</evidence>
<evidence type="ECO:0000313" key="9">
    <source>
        <dbReference type="EMBL" id="RLP83112.1"/>
    </source>
</evidence>
<dbReference type="GO" id="GO:0005737">
    <property type="term" value="C:cytoplasm"/>
    <property type="evidence" value="ECO:0007669"/>
    <property type="project" value="UniProtKB-SubCell"/>
</dbReference>
<dbReference type="HAMAP" id="MF_01114">
    <property type="entry name" value="RecX"/>
    <property type="match status" value="1"/>
</dbReference>
<gene>
    <name evidence="5" type="primary">recX</name>
    <name evidence="9" type="ORF">D9V34_07715</name>
</gene>
<feature type="compositionally biased region" description="Basic and acidic residues" evidence="6">
    <location>
        <begin position="83"/>
        <end position="94"/>
    </location>
</feature>
<dbReference type="Pfam" id="PF21981">
    <property type="entry name" value="RecX_HTH3"/>
    <property type="match status" value="1"/>
</dbReference>
<dbReference type="GO" id="GO:0006282">
    <property type="term" value="P:regulation of DNA repair"/>
    <property type="evidence" value="ECO:0007669"/>
    <property type="project" value="UniProtKB-UniRule"/>
</dbReference>
<keyword evidence="4 5" id="KW-0963">Cytoplasm</keyword>